<evidence type="ECO:0000313" key="2">
    <source>
        <dbReference type="Proteomes" id="UP000070319"/>
    </source>
</evidence>
<organism evidence="1">
    <name type="scientific">Bacteroides intestinalis</name>
    <dbReference type="NCBI Taxonomy" id="329854"/>
    <lineage>
        <taxon>Bacteria</taxon>
        <taxon>Pseudomonadati</taxon>
        <taxon>Bacteroidota</taxon>
        <taxon>Bacteroidia</taxon>
        <taxon>Bacteroidales</taxon>
        <taxon>Bacteroidaceae</taxon>
        <taxon>Bacteroides</taxon>
    </lineage>
</organism>
<proteinExistence type="predicted"/>
<comment type="caution">
    <text evidence="1">The sequence shown here is derived from an EMBL/GenBank/DDBJ whole genome shotgun (WGS) entry which is preliminary data.</text>
</comment>
<name>A0A139LU58_9BACE</name>
<reference evidence="1 2" key="1">
    <citation type="submission" date="2016-02" db="EMBL/GenBank/DDBJ databases">
        <authorList>
            <person name="Wen L."/>
            <person name="He K."/>
            <person name="Yang H."/>
        </authorList>
    </citation>
    <scope>NUCLEOTIDE SEQUENCE [LARGE SCALE GENOMIC DNA]</scope>
    <source>
        <strain evidence="1 2">KLE1704</strain>
    </source>
</reference>
<dbReference type="EMBL" id="LTDF01000034">
    <property type="protein sequence ID" value="KXT54964.1"/>
    <property type="molecule type" value="Genomic_DNA"/>
</dbReference>
<dbReference type="PATRIC" id="fig|329854.7.peg.447"/>
<protein>
    <submittedName>
        <fullName evidence="1">Uncharacterized protein</fullName>
    </submittedName>
</protein>
<sequence length="58" mass="7025">MQRKRISEQQDNNLVTKSGNYDTRMFFKRISRALFLFLATFVENYPKKLFKQQYGNTL</sequence>
<dbReference type="Proteomes" id="UP000070319">
    <property type="component" value="Unassembled WGS sequence"/>
</dbReference>
<gene>
    <name evidence="1" type="ORF">HMPREF2531_00445</name>
</gene>
<evidence type="ECO:0000313" key="1">
    <source>
        <dbReference type="EMBL" id="KXT54964.1"/>
    </source>
</evidence>
<accession>A0A139LU58</accession>
<dbReference type="AlphaFoldDB" id="A0A139LU58"/>